<dbReference type="AlphaFoldDB" id="A0A1T4RZC9"/>
<keyword evidence="3" id="KW-1185">Reference proteome</keyword>
<dbReference type="RefSeq" id="WP_078708845.1">
    <property type="nucleotide sequence ID" value="NZ_FUXL01000008.1"/>
</dbReference>
<accession>A0A1T4RZC9</accession>
<sequence>MNNTSQAERRANSVFRSESPRHEKGSAMGLIKADATAVQQKTARLRALRLEREAADAGKAADAKTEASPKKKTRARRSA</sequence>
<gene>
    <name evidence="2" type="ORF">SAMN05428963_108113</name>
</gene>
<evidence type="ECO:0000313" key="2">
    <source>
        <dbReference type="EMBL" id="SKA21374.1"/>
    </source>
</evidence>
<dbReference type="STRING" id="1365950.SAMN05428963_108113"/>
<dbReference type="EMBL" id="FUXL01000008">
    <property type="protein sequence ID" value="SKA21374.1"/>
    <property type="molecule type" value="Genomic_DNA"/>
</dbReference>
<feature type="region of interest" description="Disordered" evidence="1">
    <location>
        <begin position="1"/>
        <end position="29"/>
    </location>
</feature>
<proteinExistence type="predicted"/>
<organism evidence="2 3">
    <name type="scientific">Consotaella salsifontis</name>
    <dbReference type="NCBI Taxonomy" id="1365950"/>
    <lineage>
        <taxon>Bacteria</taxon>
        <taxon>Pseudomonadati</taxon>
        <taxon>Pseudomonadota</taxon>
        <taxon>Alphaproteobacteria</taxon>
        <taxon>Hyphomicrobiales</taxon>
        <taxon>Aurantimonadaceae</taxon>
        <taxon>Consotaella</taxon>
    </lineage>
</organism>
<name>A0A1T4RZC9_9HYPH</name>
<feature type="region of interest" description="Disordered" evidence="1">
    <location>
        <begin position="53"/>
        <end position="79"/>
    </location>
</feature>
<dbReference type="Proteomes" id="UP000190135">
    <property type="component" value="Unassembled WGS sequence"/>
</dbReference>
<feature type="compositionally biased region" description="Basic residues" evidence="1">
    <location>
        <begin position="70"/>
        <end position="79"/>
    </location>
</feature>
<evidence type="ECO:0000256" key="1">
    <source>
        <dbReference type="SAM" id="MobiDB-lite"/>
    </source>
</evidence>
<feature type="compositionally biased region" description="Basic and acidic residues" evidence="1">
    <location>
        <begin position="53"/>
        <end position="69"/>
    </location>
</feature>
<evidence type="ECO:0000313" key="3">
    <source>
        <dbReference type="Proteomes" id="UP000190135"/>
    </source>
</evidence>
<reference evidence="2 3" key="1">
    <citation type="submission" date="2017-02" db="EMBL/GenBank/DDBJ databases">
        <authorList>
            <person name="Peterson S.W."/>
        </authorList>
    </citation>
    <scope>NUCLEOTIDE SEQUENCE [LARGE SCALE GENOMIC DNA]</scope>
    <source>
        <strain evidence="2 3">USBA 369</strain>
    </source>
</reference>
<protein>
    <submittedName>
        <fullName evidence="2">Uncharacterized protein</fullName>
    </submittedName>
</protein>